<reference evidence="2 3" key="1">
    <citation type="submission" date="2018-03" db="EMBL/GenBank/DDBJ databases">
        <title>Genomic Encyclopedia of Archaeal and Bacterial Type Strains, Phase II (KMG-II): from individual species to whole genera.</title>
        <authorList>
            <person name="Goeker M."/>
        </authorList>
    </citation>
    <scope>NUCLEOTIDE SEQUENCE [LARGE SCALE GENOMIC DNA]</scope>
    <source>
        <strain evidence="2 3">DSM 24859</strain>
    </source>
</reference>
<dbReference type="PROSITE" id="PS50914">
    <property type="entry name" value="BON"/>
    <property type="match status" value="1"/>
</dbReference>
<evidence type="ECO:0000313" key="3">
    <source>
        <dbReference type="Proteomes" id="UP000240971"/>
    </source>
</evidence>
<dbReference type="Pfam" id="PF04972">
    <property type="entry name" value="BON"/>
    <property type="match status" value="1"/>
</dbReference>
<feature type="domain" description="BON" evidence="1">
    <location>
        <begin position="24"/>
        <end position="91"/>
    </location>
</feature>
<name>A0A2P8HCA3_CHINA</name>
<gene>
    <name evidence="2" type="ORF">CLV51_107145</name>
</gene>
<organism evidence="2 3">
    <name type="scientific">Chitinophaga niastensis</name>
    <dbReference type="NCBI Taxonomy" id="536980"/>
    <lineage>
        <taxon>Bacteria</taxon>
        <taxon>Pseudomonadati</taxon>
        <taxon>Bacteroidota</taxon>
        <taxon>Chitinophagia</taxon>
        <taxon>Chitinophagales</taxon>
        <taxon>Chitinophagaceae</taxon>
        <taxon>Chitinophaga</taxon>
    </lineage>
</organism>
<evidence type="ECO:0000313" key="2">
    <source>
        <dbReference type="EMBL" id="PSL43834.1"/>
    </source>
</evidence>
<dbReference type="InterPro" id="IPR007055">
    <property type="entry name" value="BON_dom"/>
</dbReference>
<dbReference type="EMBL" id="PYAW01000007">
    <property type="protein sequence ID" value="PSL43834.1"/>
    <property type="molecule type" value="Genomic_DNA"/>
</dbReference>
<dbReference type="RefSeq" id="WP_211302115.1">
    <property type="nucleotide sequence ID" value="NZ_PYAW01000007.1"/>
</dbReference>
<protein>
    <submittedName>
        <fullName evidence="2">BON domain-containing protein</fullName>
    </submittedName>
</protein>
<sequence length="164" mass="16645">MTMRIKQLASIVLVMGLMLMVACKGKPKDADIQAAVTSSLTAIPGVTADVKDGAVTLSGQVASEADKTAAEAAAKASKDVKSVTNNITVAAPVAATPQVAITADDALKTGVAAVVKDFPGITADVKDGIISIKGESTAAKWKTLKMALDALKPKRVDASGLKVK</sequence>
<accession>A0A2P8HCA3</accession>
<proteinExistence type="predicted"/>
<keyword evidence="3" id="KW-1185">Reference proteome</keyword>
<comment type="caution">
    <text evidence="2">The sequence shown here is derived from an EMBL/GenBank/DDBJ whole genome shotgun (WGS) entry which is preliminary data.</text>
</comment>
<dbReference type="AlphaFoldDB" id="A0A2P8HCA3"/>
<dbReference type="PROSITE" id="PS51257">
    <property type="entry name" value="PROKAR_LIPOPROTEIN"/>
    <property type="match status" value="1"/>
</dbReference>
<evidence type="ECO:0000259" key="1">
    <source>
        <dbReference type="PROSITE" id="PS50914"/>
    </source>
</evidence>
<dbReference type="Gene3D" id="3.30.1340.30">
    <property type="match status" value="1"/>
</dbReference>
<dbReference type="Proteomes" id="UP000240971">
    <property type="component" value="Unassembled WGS sequence"/>
</dbReference>